<dbReference type="InterPro" id="IPR001851">
    <property type="entry name" value="ABC_transp_permease"/>
</dbReference>
<feature type="transmembrane region" description="Helical" evidence="12">
    <location>
        <begin position="298"/>
        <end position="315"/>
    </location>
</feature>
<feature type="transmembrane region" description="Helical" evidence="12">
    <location>
        <begin position="160"/>
        <end position="182"/>
    </location>
</feature>
<evidence type="ECO:0000256" key="10">
    <source>
        <dbReference type="ARBA" id="ARBA00035686"/>
    </source>
</evidence>
<feature type="region of interest" description="Disordered" evidence="11">
    <location>
        <begin position="1"/>
        <end position="38"/>
    </location>
</feature>
<dbReference type="AlphaFoldDB" id="A0A5M3XPR1"/>
<comment type="subcellular location">
    <subcellularLocation>
        <location evidence="1">Cell membrane</location>
        <topology evidence="1">Multi-pass membrane protein</topology>
    </subcellularLocation>
</comment>
<dbReference type="PANTHER" id="PTHR32196:SF32">
    <property type="entry name" value="XYLOSE TRANSPORT SYSTEM PERMEASE PROTEIN XYLH"/>
    <property type="match status" value="1"/>
</dbReference>
<dbReference type="Proteomes" id="UP000377595">
    <property type="component" value="Unassembled WGS sequence"/>
</dbReference>
<reference evidence="13 14" key="1">
    <citation type="submission" date="2019-10" db="EMBL/GenBank/DDBJ databases">
        <title>Whole genome shotgun sequence of Acrocarpospora pleiomorpha NBRC 16267.</title>
        <authorList>
            <person name="Ichikawa N."/>
            <person name="Kimura A."/>
            <person name="Kitahashi Y."/>
            <person name="Komaki H."/>
            <person name="Oguchi A."/>
        </authorList>
    </citation>
    <scope>NUCLEOTIDE SEQUENCE [LARGE SCALE GENOMIC DNA]</scope>
    <source>
        <strain evidence="13 14">NBRC 16267</strain>
    </source>
</reference>
<feature type="transmembrane region" description="Helical" evidence="12">
    <location>
        <begin position="82"/>
        <end position="101"/>
    </location>
</feature>
<comment type="function">
    <text evidence="9">Part of the binding-protein-dependent transport system for D-xylose. Probably responsible for the translocation of the substrate across the membrane.</text>
</comment>
<evidence type="ECO:0000256" key="4">
    <source>
        <dbReference type="ARBA" id="ARBA00022519"/>
    </source>
</evidence>
<gene>
    <name evidence="13" type="ORF">Aple_045370</name>
</gene>
<keyword evidence="2" id="KW-0813">Transport</keyword>
<sequence>MTVGQGERGSDDRHPVTLTQGDGGPAERQEAPVRRVAAPERRRARQVLARPEIGALVGALVVFAFFGTLSEVFRSPAGIANWLDPASTLGIMAVAVALLMIGGEFDLSTGVMTGSTAIVTGLVATRLGWNVWLAIAVSLVFAVAVGFLNGYLVMRTGLPSFIITLGSFLMLQGLNLGVTKLITGTVLIRGLADVPGYHSASMVFASTVSLFGGAFRVSILWWLCLTALAVYVLRRTAFGNWVFSVGGDVRAARNVGVPVVRTKITLFVTTAVAAWLVGTMTILRLTSIQANSGIGQELIYIVAAVIGGCLLTGGYGSAAGATLGALIFGMVSQGIVYVGWDADWFKFFLGAMLLLAVLTNQFVRRYAEEAGK</sequence>
<dbReference type="GO" id="GO:0005886">
    <property type="term" value="C:plasma membrane"/>
    <property type="evidence" value="ECO:0007669"/>
    <property type="project" value="UniProtKB-SubCell"/>
</dbReference>
<evidence type="ECO:0000256" key="9">
    <source>
        <dbReference type="ARBA" id="ARBA00035611"/>
    </source>
</evidence>
<feature type="transmembrane region" description="Helical" evidence="12">
    <location>
        <begin position="264"/>
        <end position="286"/>
    </location>
</feature>
<evidence type="ECO:0000256" key="2">
    <source>
        <dbReference type="ARBA" id="ARBA00022448"/>
    </source>
</evidence>
<evidence type="ECO:0000256" key="3">
    <source>
        <dbReference type="ARBA" id="ARBA00022475"/>
    </source>
</evidence>
<feature type="compositionally biased region" description="Basic and acidic residues" evidence="11">
    <location>
        <begin position="25"/>
        <end position="38"/>
    </location>
</feature>
<evidence type="ECO:0000256" key="5">
    <source>
        <dbReference type="ARBA" id="ARBA00022597"/>
    </source>
</evidence>
<evidence type="ECO:0000256" key="12">
    <source>
        <dbReference type="SAM" id="Phobius"/>
    </source>
</evidence>
<feature type="transmembrane region" description="Helical" evidence="12">
    <location>
        <begin position="203"/>
        <end position="233"/>
    </location>
</feature>
<protein>
    <recommendedName>
        <fullName evidence="10">Xylose transport system permease protein XylH</fullName>
    </recommendedName>
</protein>
<evidence type="ECO:0000313" key="14">
    <source>
        <dbReference type="Proteomes" id="UP000377595"/>
    </source>
</evidence>
<feature type="transmembrane region" description="Helical" evidence="12">
    <location>
        <begin position="53"/>
        <end position="70"/>
    </location>
</feature>
<evidence type="ECO:0000256" key="11">
    <source>
        <dbReference type="SAM" id="MobiDB-lite"/>
    </source>
</evidence>
<dbReference type="PANTHER" id="PTHR32196">
    <property type="entry name" value="ABC TRANSPORTER PERMEASE PROTEIN YPHD-RELATED-RELATED"/>
    <property type="match status" value="1"/>
</dbReference>
<keyword evidence="7 12" id="KW-1133">Transmembrane helix</keyword>
<dbReference type="EMBL" id="BLAF01000025">
    <property type="protein sequence ID" value="GES21641.1"/>
    <property type="molecule type" value="Genomic_DNA"/>
</dbReference>
<accession>A0A5M3XPR1</accession>
<feature type="transmembrane region" description="Helical" evidence="12">
    <location>
        <begin position="347"/>
        <end position="363"/>
    </location>
</feature>
<keyword evidence="14" id="KW-1185">Reference proteome</keyword>
<keyword evidence="5" id="KW-0762">Sugar transport</keyword>
<evidence type="ECO:0000256" key="1">
    <source>
        <dbReference type="ARBA" id="ARBA00004651"/>
    </source>
</evidence>
<proteinExistence type="predicted"/>
<organism evidence="13 14">
    <name type="scientific">Acrocarpospora pleiomorpha</name>
    <dbReference type="NCBI Taxonomy" id="90975"/>
    <lineage>
        <taxon>Bacteria</taxon>
        <taxon>Bacillati</taxon>
        <taxon>Actinomycetota</taxon>
        <taxon>Actinomycetes</taxon>
        <taxon>Streptosporangiales</taxon>
        <taxon>Streptosporangiaceae</taxon>
        <taxon>Acrocarpospora</taxon>
    </lineage>
</organism>
<evidence type="ECO:0000256" key="8">
    <source>
        <dbReference type="ARBA" id="ARBA00023136"/>
    </source>
</evidence>
<keyword evidence="3" id="KW-1003">Cell membrane</keyword>
<evidence type="ECO:0000256" key="6">
    <source>
        <dbReference type="ARBA" id="ARBA00022692"/>
    </source>
</evidence>
<keyword evidence="8 12" id="KW-0472">Membrane</keyword>
<feature type="transmembrane region" description="Helical" evidence="12">
    <location>
        <begin position="131"/>
        <end position="154"/>
    </location>
</feature>
<comment type="caution">
    <text evidence="13">The sequence shown here is derived from an EMBL/GenBank/DDBJ whole genome shotgun (WGS) entry which is preliminary data.</text>
</comment>
<dbReference type="Pfam" id="PF02653">
    <property type="entry name" value="BPD_transp_2"/>
    <property type="match status" value="1"/>
</dbReference>
<dbReference type="GO" id="GO:0022857">
    <property type="term" value="F:transmembrane transporter activity"/>
    <property type="evidence" value="ECO:0007669"/>
    <property type="project" value="InterPro"/>
</dbReference>
<keyword evidence="4" id="KW-0997">Cell inner membrane</keyword>
<evidence type="ECO:0000256" key="7">
    <source>
        <dbReference type="ARBA" id="ARBA00022989"/>
    </source>
</evidence>
<dbReference type="CDD" id="cd06579">
    <property type="entry name" value="TM_PBP1_transp_AraH_like"/>
    <property type="match status" value="1"/>
</dbReference>
<name>A0A5M3XPR1_9ACTN</name>
<keyword evidence="6 12" id="KW-0812">Transmembrane</keyword>
<evidence type="ECO:0000313" key="13">
    <source>
        <dbReference type="EMBL" id="GES21641.1"/>
    </source>
</evidence>